<evidence type="ECO:0000313" key="2">
    <source>
        <dbReference type="RefSeq" id="XP_022765653.1"/>
    </source>
</evidence>
<gene>
    <name evidence="2" type="primary">LOC111310444</name>
</gene>
<organism evidence="1 2">
    <name type="scientific">Durio zibethinus</name>
    <name type="common">Durian</name>
    <dbReference type="NCBI Taxonomy" id="66656"/>
    <lineage>
        <taxon>Eukaryota</taxon>
        <taxon>Viridiplantae</taxon>
        <taxon>Streptophyta</taxon>
        <taxon>Embryophyta</taxon>
        <taxon>Tracheophyta</taxon>
        <taxon>Spermatophyta</taxon>
        <taxon>Magnoliopsida</taxon>
        <taxon>eudicotyledons</taxon>
        <taxon>Gunneridae</taxon>
        <taxon>Pentapetalae</taxon>
        <taxon>rosids</taxon>
        <taxon>malvids</taxon>
        <taxon>Malvales</taxon>
        <taxon>Malvaceae</taxon>
        <taxon>Helicteroideae</taxon>
        <taxon>Durio</taxon>
    </lineage>
</organism>
<dbReference type="AlphaFoldDB" id="A0A6P6ALE7"/>
<dbReference type="KEGG" id="dzi:111310444"/>
<protein>
    <submittedName>
        <fullName evidence="2">Cyclin-dependent kinase G1-like</fullName>
    </submittedName>
</protein>
<keyword evidence="1" id="KW-1185">Reference proteome</keyword>
<sequence>MVYCCKYLILLVPQARRSRLVFLNYLRPRQIILSNHKYNLLRRKLPAVSFTGSPVLSDVGFDLLNRLFTYDPEKVNRITNDALNHDWFHELSLPKSKEFFPTFPSKM</sequence>
<accession>A0A6P6ALE7</accession>
<dbReference type="OrthoDB" id="648396at2759"/>
<dbReference type="GeneID" id="111310444"/>
<dbReference type="Proteomes" id="UP000515121">
    <property type="component" value="Unplaced"/>
</dbReference>
<evidence type="ECO:0000313" key="1">
    <source>
        <dbReference type="Proteomes" id="UP000515121"/>
    </source>
</evidence>
<name>A0A6P6ALE7_DURZI</name>
<reference evidence="2" key="1">
    <citation type="submission" date="2025-08" db="UniProtKB">
        <authorList>
            <consortium name="RefSeq"/>
        </authorList>
    </citation>
    <scope>IDENTIFICATION</scope>
    <source>
        <tissue evidence="2">Fruit stalk</tissue>
    </source>
</reference>
<dbReference type="RefSeq" id="XP_022765653.1">
    <property type="nucleotide sequence ID" value="XM_022909918.1"/>
</dbReference>
<proteinExistence type="predicted"/>